<evidence type="ECO:0000313" key="1">
    <source>
        <dbReference type="EMBL" id="XPM63592.1"/>
    </source>
</evidence>
<name>A0ACD5GSG0_9CYAN</name>
<accession>A0ACD5GSG0</accession>
<evidence type="ECO:0000313" key="2">
    <source>
        <dbReference type="Proteomes" id="UP000095472"/>
    </source>
</evidence>
<keyword evidence="2" id="KW-1185">Reference proteome</keyword>
<proteinExistence type="predicted"/>
<reference evidence="1 2" key="1">
    <citation type="journal article" date="2016" name="Genome Announc.">
        <title>Draft Genome Sequence of the Thermotolerant Cyanobacterium Desertifilum sp. IPPAS B-1220.</title>
        <authorList>
            <person name="Mironov K.S."/>
            <person name="Sinetova M.A."/>
            <person name="Bolatkhan K."/>
            <person name="Zayadan B.K."/>
            <person name="Ustinova V.V."/>
            <person name="Kupriyanova E.V."/>
            <person name="Skrypnik A.N."/>
            <person name="Gogoleva N.E."/>
            <person name="Gogolev Y.V."/>
            <person name="Los D.A."/>
        </authorList>
    </citation>
    <scope>NUCLEOTIDE SEQUENCE [LARGE SCALE GENOMIC DNA]</scope>
    <source>
        <strain evidence="1 2">IPPAS B-1220</strain>
    </source>
</reference>
<gene>
    <name evidence="1" type="ORF">BH720_030690</name>
</gene>
<organism evidence="1 2">
    <name type="scientific">Desertifilum tharense IPPAS B-1220</name>
    <dbReference type="NCBI Taxonomy" id="1781255"/>
    <lineage>
        <taxon>Bacteria</taxon>
        <taxon>Bacillati</taxon>
        <taxon>Cyanobacteriota</taxon>
        <taxon>Cyanophyceae</taxon>
        <taxon>Desertifilales</taxon>
        <taxon>Desertifilaceae</taxon>
        <taxon>Desertifilum</taxon>
    </lineage>
</organism>
<dbReference type="EMBL" id="CP182909">
    <property type="protein sequence ID" value="XPM63592.1"/>
    <property type="molecule type" value="Genomic_DNA"/>
</dbReference>
<protein>
    <submittedName>
        <fullName evidence="1">Tetratricopeptide repeat protein</fullName>
    </submittedName>
</protein>
<sequence>MMSQTIEWQELSEKDLVNIACDRAGSLLLFCPQNSLSQSSQESTEACLQNQSIRRLKFKEKSHIKAAFYWLKLYQPSSESSSLETIKGYIEAIHHFCEIEAWQEALKILLHPIKTYQATPLHEYVGMIGYYSEQIKIYLNILGKLDERWDCIWLNQLGNAYFNISQYEKSLETYERQQKLARKLKNTLLEAKAFGGMGIVCCCKSQLKEATHFHQTQLEIARQNRYESEEIEALNGLANVYLRQFKEKKVFALYKEIIKKSQNTENFNLKLKGIKLVGYAYLHFGRLNKLALYIEELQNLLESVLDLYSKWEILDLMLSYYVYKGQYETARLCLEQAEQVIEKISNNWAKARITAHWGVYYIYLKQYDRAIDKLSQSLGLIRQFSDSLSIIYNLCNLSYCYSSLNQPHIALQYANEALSLATCPSINQHQEKALAAIAYVHWQQRKYIKGLLLVAYVLWLVPPWKSRSSQVVFEKTIQEVQKLLARVIQSYRWK</sequence>
<dbReference type="Proteomes" id="UP000095472">
    <property type="component" value="Chromosome"/>
</dbReference>